<accession>A0A1G9FQH2</accession>
<dbReference type="EMBL" id="FNFE01000008">
    <property type="protein sequence ID" value="SDK90629.1"/>
    <property type="molecule type" value="Genomic_DNA"/>
</dbReference>
<evidence type="ECO:0000313" key="2">
    <source>
        <dbReference type="EMBL" id="SDK90629.1"/>
    </source>
</evidence>
<feature type="region of interest" description="Disordered" evidence="1">
    <location>
        <begin position="198"/>
        <end position="236"/>
    </location>
</feature>
<dbReference type="Proteomes" id="UP000198882">
    <property type="component" value="Unassembled WGS sequence"/>
</dbReference>
<reference evidence="3" key="1">
    <citation type="submission" date="2016-10" db="EMBL/GenBank/DDBJ databases">
        <authorList>
            <person name="Varghese N."/>
            <person name="Submissions S."/>
        </authorList>
    </citation>
    <scope>NUCLEOTIDE SEQUENCE [LARGE SCALE GENOMIC DNA]</scope>
    <source>
        <strain evidence="3">B4,CECT 8067,JCM 17497</strain>
    </source>
</reference>
<evidence type="ECO:0000256" key="1">
    <source>
        <dbReference type="SAM" id="MobiDB-lite"/>
    </source>
</evidence>
<feature type="compositionally biased region" description="Acidic residues" evidence="1">
    <location>
        <begin position="223"/>
        <end position="236"/>
    </location>
</feature>
<name>A0A1G9FQH2_9EURY</name>
<dbReference type="AlphaFoldDB" id="A0A1G9FQH2"/>
<sequence>MQTDPDARDEGVAQPGVEFQDCTRVQITGTYEDVLLGVTFVSDDGETGTVVDSVGGVDGERTIDSAVEFDLSPESTVIEYAELFESEAAIPGLGDVRVENPQFEDCYLERVDGENGGLGSSPYAEFLDCETVRVTEPAAEVLLSLFWWDERGQLGTITEPVGSVEEERTISATTEFGTFAYGPVITGVELFDAGTPTVPGGGDVSVRNPDAESCATSIRDAYDGPDELDESPPERS</sequence>
<protein>
    <submittedName>
        <fullName evidence="2">Uncharacterized protein</fullName>
    </submittedName>
</protein>
<organism evidence="2 3">
    <name type="scientific">Natronorubrum texcoconense</name>
    <dbReference type="NCBI Taxonomy" id="1095776"/>
    <lineage>
        <taxon>Archaea</taxon>
        <taxon>Methanobacteriati</taxon>
        <taxon>Methanobacteriota</taxon>
        <taxon>Stenosarchaea group</taxon>
        <taxon>Halobacteria</taxon>
        <taxon>Halobacteriales</taxon>
        <taxon>Natrialbaceae</taxon>
        <taxon>Natronorubrum</taxon>
    </lineage>
</organism>
<dbReference type="RefSeq" id="WP_245724286.1">
    <property type="nucleotide sequence ID" value="NZ_FNFE01000008.1"/>
</dbReference>
<keyword evidence="3" id="KW-1185">Reference proteome</keyword>
<proteinExistence type="predicted"/>
<gene>
    <name evidence="2" type="ORF">SAMN04515672_4239</name>
</gene>
<evidence type="ECO:0000313" key="3">
    <source>
        <dbReference type="Proteomes" id="UP000198882"/>
    </source>
</evidence>